<evidence type="ECO:0000256" key="1">
    <source>
        <dbReference type="ARBA" id="ARBA00005256"/>
    </source>
</evidence>
<dbReference type="Pfam" id="PF17820">
    <property type="entry name" value="PDZ_6"/>
    <property type="match status" value="1"/>
</dbReference>
<keyword evidence="8" id="KW-1185">Reference proteome</keyword>
<dbReference type="PANTHER" id="PTHR12651">
    <property type="entry name" value="26S PROTEASOME NON-ATPASE REGULATORY SUBUNIT 9"/>
    <property type="match status" value="1"/>
</dbReference>
<dbReference type="FunFam" id="2.30.42.10:FF:000107">
    <property type="entry name" value="26S proteasome non-ATPase regulatory subunit 9"/>
    <property type="match status" value="1"/>
</dbReference>
<gene>
    <name evidence="7" type="ORF">B0I36DRAFT_360768</name>
</gene>
<evidence type="ECO:0000259" key="5">
    <source>
        <dbReference type="Pfam" id="PF17820"/>
    </source>
</evidence>
<dbReference type="EMBL" id="JAGTJQ010000003">
    <property type="protein sequence ID" value="KAH7035390.1"/>
    <property type="molecule type" value="Genomic_DNA"/>
</dbReference>
<dbReference type="InterPro" id="IPR035269">
    <property type="entry name" value="PSMD9"/>
</dbReference>
<evidence type="ECO:0000313" key="7">
    <source>
        <dbReference type="EMBL" id="KAH7035390.1"/>
    </source>
</evidence>
<dbReference type="SUPFAM" id="SSF50156">
    <property type="entry name" value="PDZ domain-like"/>
    <property type="match status" value="1"/>
</dbReference>
<reference evidence="7" key="1">
    <citation type="journal article" date="2021" name="Nat. Commun.">
        <title>Genetic determinants of endophytism in the Arabidopsis root mycobiome.</title>
        <authorList>
            <person name="Mesny F."/>
            <person name="Miyauchi S."/>
            <person name="Thiergart T."/>
            <person name="Pickel B."/>
            <person name="Atanasova L."/>
            <person name="Karlsson M."/>
            <person name="Huettel B."/>
            <person name="Barry K.W."/>
            <person name="Haridas S."/>
            <person name="Chen C."/>
            <person name="Bauer D."/>
            <person name="Andreopoulos W."/>
            <person name="Pangilinan J."/>
            <person name="LaButti K."/>
            <person name="Riley R."/>
            <person name="Lipzen A."/>
            <person name="Clum A."/>
            <person name="Drula E."/>
            <person name="Henrissat B."/>
            <person name="Kohler A."/>
            <person name="Grigoriev I.V."/>
            <person name="Martin F.M."/>
            <person name="Hacquard S."/>
        </authorList>
    </citation>
    <scope>NUCLEOTIDE SEQUENCE</scope>
    <source>
        <strain evidence="7">MPI-CAGE-CH-0230</strain>
    </source>
</reference>
<evidence type="ECO:0000259" key="6">
    <source>
        <dbReference type="Pfam" id="PF18265"/>
    </source>
</evidence>
<accession>A0A9P8YCH8</accession>
<dbReference type="OrthoDB" id="72325at2759"/>
<dbReference type="AlphaFoldDB" id="A0A9P8YCH8"/>
<dbReference type="InterPro" id="IPR040815">
    <property type="entry name" value="Nas2_N"/>
</dbReference>
<dbReference type="Gene3D" id="2.30.42.10">
    <property type="match status" value="1"/>
</dbReference>
<proteinExistence type="inferred from homology"/>
<comment type="caution">
    <text evidence="7">The sequence shown here is derived from an EMBL/GenBank/DDBJ whole genome shotgun (WGS) entry which is preliminary data.</text>
</comment>
<evidence type="ECO:0000256" key="2">
    <source>
        <dbReference type="ARBA" id="ARBA00023186"/>
    </source>
</evidence>
<protein>
    <recommendedName>
        <fullName evidence="3">Probable 26S proteasome regulatory subunit p27</fullName>
    </recommendedName>
</protein>
<evidence type="ECO:0000256" key="4">
    <source>
        <dbReference type="SAM" id="MobiDB-lite"/>
    </source>
</evidence>
<keyword evidence="2" id="KW-0143">Chaperone</keyword>
<dbReference type="PANTHER" id="PTHR12651:SF1">
    <property type="entry name" value="26S PROTEASOME NON-ATPASE REGULATORY SUBUNIT 9"/>
    <property type="match status" value="1"/>
</dbReference>
<comment type="similarity">
    <text evidence="1">Belongs to the proteasome subunit p27 family.</text>
</comment>
<name>A0A9P8YCH8_9PEZI</name>
<dbReference type="GO" id="GO:0070682">
    <property type="term" value="P:proteasome regulatory particle assembly"/>
    <property type="evidence" value="ECO:0007669"/>
    <property type="project" value="InterPro"/>
</dbReference>
<feature type="domain" description="PDZ" evidence="5">
    <location>
        <begin position="140"/>
        <end position="195"/>
    </location>
</feature>
<dbReference type="InterPro" id="IPR041489">
    <property type="entry name" value="PDZ_6"/>
</dbReference>
<dbReference type="GO" id="GO:0005634">
    <property type="term" value="C:nucleus"/>
    <property type="evidence" value="ECO:0007669"/>
    <property type="project" value="TreeGrafter"/>
</dbReference>
<feature type="region of interest" description="Disordered" evidence="4">
    <location>
        <begin position="1"/>
        <end position="20"/>
    </location>
</feature>
<dbReference type="Gene3D" id="6.10.140.1710">
    <property type="match status" value="1"/>
</dbReference>
<dbReference type="GO" id="GO:0005737">
    <property type="term" value="C:cytoplasm"/>
    <property type="evidence" value="ECO:0007669"/>
    <property type="project" value="TreeGrafter"/>
</dbReference>
<feature type="domain" description="Nas2 N-terminal" evidence="6">
    <location>
        <begin position="29"/>
        <end position="106"/>
    </location>
</feature>
<dbReference type="Proteomes" id="UP000756346">
    <property type="component" value="Unassembled WGS sequence"/>
</dbReference>
<organism evidence="7 8">
    <name type="scientific">Microdochium trichocladiopsis</name>
    <dbReference type="NCBI Taxonomy" id="1682393"/>
    <lineage>
        <taxon>Eukaryota</taxon>
        <taxon>Fungi</taxon>
        <taxon>Dikarya</taxon>
        <taxon>Ascomycota</taxon>
        <taxon>Pezizomycotina</taxon>
        <taxon>Sordariomycetes</taxon>
        <taxon>Xylariomycetidae</taxon>
        <taxon>Xylariales</taxon>
        <taxon>Microdochiaceae</taxon>
        <taxon>Microdochium</taxon>
    </lineage>
</organism>
<sequence length="228" mass="24699">MDNIHAPTVPSGESSRPLANGNAAHLSFAELQAKKDNMEAELKALSGVLDSHGVNMDTPLTTADGFPRADIDVAQIRTTRSRIIYLRNDYKDLMNTIEKYLHEHFASLKDTEDAAPTATSAATMMGDSIPETLDEPFARVNSVAANSPAESAGLKAGDEIRNFGYVNKANNDGLKKVAECVQGNQGQRVLVKVSRRSDGGQRQELRLNLVPRSDWGGRGLLGCHILPM</sequence>
<dbReference type="GeneID" id="70187920"/>
<dbReference type="InterPro" id="IPR036034">
    <property type="entry name" value="PDZ_sf"/>
</dbReference>
<evidence type="ECO:0000256" key="3">
    <source>
        <dbReference type="ARBA" id="ARBA00068021"/>
    </source>
</evidence>
<dbReference type="RefSeq" id="XP_046015483.1">
    <property type="nucleotide sequence ID" value="XM_046158374.1"/>
</dbReference>
<evidence type="ECO:0000313" key="8">
    <source>
        <dbReference type="Proteomes" id="UP000756346"/>
    </source>
</evidence>
<dbReference type="Pfam" id="PF18265">
    <property type="entry name" value="Nas2_N"/>
    <property type="match status" value="1"/>
</dbReference>